<evidence type="ECO:0000256" key="3">
    <source>
        <dbReference type="ARBA" id="ARBA00022691"/>
    </source>
</evidence>
<dbReference type="GO" id="GO:0032259">
    <property type="term" value="P:methylation"/>
    <property type="evidence" value="ECO:0007669"/>
    <property type="project" value="UniProtKB-KW"/>
</dbReference>
<dbReference type="CDD" id="cd02440">
    <property type="entry name" value="AdoMet_MTases"/>
    <property type="match status" value="1"/>
</dbReference>
<comment type="caution">
    <text evidence="9">The sequence shown here is derived from an EMBL/GenBank/DDBJ whole genome shotgun (WGS) entry which is preliminary data.</text>
</comment>
<dbReference type="HAMAP" id="MF_02126">
    <property type="entry name" value="RF_methyltr_PrmC"/>
    <property type="match status" value="1"/>
</dbReference>
<evidence type="ECO:0000259" key="8">
    <source>
        <dbReference type="Pfam" id="PF17827"/>
    </source>
</evidence>
<organism evidence="9 10">
    <name type="scientific">Kineococcus glutinatus</name>
    <dbReference type="NCBI Taxonomy" id="1070872"/>
    <lineage>
        <taxon>Bacteria</taxon>
        <taxon>Bacillati</taxon>
        <taxon>Actinomycetota</taxon>
        <taxon>Actinomycetes</taxon>
        <taxon>Kineosporiales</taxon>
        <taxon>Kineosporiaceae</taxon>
        <taxon>Kineococcus</taxon>
    </lineage>
</organism>
<evidence type="ECO:0000256" key="5">
    <source>
        <dbReference type="HAMAP-Rule" id="MF_02126"/>
    </source>
</evidence>
<dbReference type="InterPro" id="IPR004556">
    <property type="entry name" value="HemK-like"/>
</dbReference>
<evidence type="ECO:0000313" key="10">
    <source>
        <dbReference type="Proteomes" id="UP001501195"/>
    </source>
</evidence>
<feature type="binding site" evidence="5">
    <location>
        <begin position="199"/>
        <end position="202"/>
    </location>
    <ligand>
        <name>substrate</name>
    </ligand>
</feature>
<evidence type="ECO:0000256" key="2">
    <source>
        <dbReference type="ARBA" id="ARBA00022679"/>
    </source>
</evidence>
<proteinExistence type="inferred from homology"/>
<evidence type="ECO:0000259" key="7">
    <source>
        <dbReference type="Pfam" id="PF05175"/>
    </source>
</evidence>
<feature type="domain" description="Methyltransferase small" evidence="7">
    <location>
        <begin position="127"/>
        <end position="203"/>
    </location>
</feature>
<evidence type="ECO:0000256" key="4">
    <source>
        <dbReference type="ARBA" id="ARBA00048391"/>
    </source>
</evidence>
<keyword evidence="10" id="KW-1185">Reference proteome</keyword>
<dbReference type="PANTHER" id="PTHR18895:SF74">
    <property type="entry name" value="MTRF1L RELEASE FACTOR GLUTAMINE METHYLTRANSFERASE"/>
    <property type="match status" value="1"/>
</dbReference>
<keyword evidence="2 5" id="KW-0808">Transferase</keyword>
<dbReference type="Gene3D" id="3.40.50.150">
    <property type="entry name" value="Vaccinia Virus protein VP39"/>
    <property type="match status" value="1"/>
</dbReference>
<comment type="similarity">
    <text evidence="5">Belongs to the protein N5-glutamine methyltransferase family. PrmC subfamily.</text>
</comment>
<dbReference type="EC" id="2.1.1.297" evidence="5"/>
<dbReference type="PANTHER" id="PTHR18895">
    <property type="entry name" value="HEMK METHYLTRANSFERASE"/>
    <property type="match status" value="1"/>
</dbReference>
<protein>
    <recommendedName>
        <fullName evidence="5">Release factor glutamine methyltransferase</fullName>
        <shortName evidence="5">RF MTase</shortName>
        <ecNumber evidence="5">2.1.1.297</ecNumber>
    </recommendedName>
    <alternativeName>
        <fullName evidence="5">N5-glutamine methyltransferase PrmC</fullName>
    </alternativeName>
    <alternativeName>
        <fullName evidence="5">Protein-(glutamine-N5) MTase PrmC</fullName>
    </alternativeName>
    <alternativeName>
        <fullName evidence="5">Protein-glutamine N-methyltransferase PrmC</fullName>
    </alternativeName>
</protein>
<gene>
    <name evidence="5 9" type="primary">prmC</name>
    <name evidence="9" type="ORF">GCM10023225_34110</name>
</gene>
<dbReference type="NCBIfam" id="TIGR00536">
    <property type="entry name" value="hemK_fam"/>
    <property type="match status" value="1"/>
</dbReference>
<dbReference type="InterPro" id="IPR007848">
    <property type="entry name" value="Small_mtfrase_dom"/>
</dbReference>
<evidence type="ECO:0000256" key="6">
    <source>
        <dbReference type="SAM" id="MobiDB-lite"/>
    </source>
</evidence>
<comment type="function">
    <text evidence="5">Methylates the class 1 translation termination release factors RF1/PrfA and RF2/PrfB on the glutamine residue of the universally conserved GGQ motif.</text>
</comment>
<keyword evidence="3 5" id="KW-0949">S-adenosyl-L-methionine</keyword>
<name>A0ABP8VGB9_9ACTN</name>
<dbReference type="InterPro" id="IPR050320">
    <property type="entry name" value="N5-glutamine_MTase"/>
</dbReference>
<comment type="caution">
    <text evidence="5">Lacks conserved residue(s) required for the propagation of feature annotation.</text>
</comment>
<dbReference type="InterPro" id="IPR029063">
    <property type="entry name" value="SAM-dependent_MTases_sf"/>
</dbReference>
<comment type="catalytic activity">
    <reaction evidence="4 5">
        <text>L-glutaminyl-[peptide chain release factor] + S-adenosyl-L-methionine = N(5)-methyl-L-glutaminyl-[peptide chain release factor] + S-adenosyl-L-homocysteine + H(+)</text>
        <dbReference type="Rhea" id="RHEA:42896"/>
        <dbReference type="Rhea" id="RHEA-COMP:10271"/>
        <dbReference type="Rhea" id="RHEA-COMP:10272"/>
        <dbReference type="ChEBI" id="CHEBI:15378"/>
        <dbReference type="ChEBI" id="CHEBI:30011"/>
        <dbReference type="ChEBI" id="CHEBI:57856"/>
        <dbReference type="ChEBI" id="CHEBI:59789"/>
        <dbReference type="ChEBI" id="CHEBI:61891"/>
        <dbReference type="EC" id="2.1.1.297"/>
    </reaction>
</comment>
<evidence type="ECO:0000313" key="9">
    <source>
        <dbReference type="EMBL" id="GAA4660928.1"/>
    </source>
</evidence>
<feature type="binding site" evidence="5">
    <location>
        <position position="155"/>
    </location>
    <ligand>
        <name>S-adenosyl-L-methionine</name>
        <dbReference type="ChEBI" id="CHEBI:59789"/>
    </ligand>
</feature>
<accession>A0ABP8VGB9</accession>
<dbReference type="NCBIfam" id="TIGR03534">
    <property type="entry name" value="RF_mod_PrmC"/>
    <property type="match status" value="1"/>
</dbReference>
<dbReference type="InterPro" id="IPR002052">
    <property type="entry name" value="DNA_methylase_N6_adenine_CS"/>
</dbReference>
<reference evidence="10" key="1">
    <citation type="journal article" date="2019" name="Int. J. Syst. Evol. Microbiol.">
        <title>The Global Catalogue of Microorganisms (GCM) 10K type strain sequencing project: providing services to taxonomists for standard genome sequencing and annotation.</title>
        <authorList>
            <consortium name="The Broad Institute Genomics Platform"/>
            <consortium name="The Broad Institute Genome Sequencing Center for Infectious Disease"/>
            <person name="Wu L."/>
            <person name="Ma J."/>
        </authorList>
    </citation>
    <scope>NUCLEOTIDE SEQUENCE [LARGE SCALE GENOMIC DNA]</scope>
    <source>
        <strain evidence="10">JCM 18126</strain>
    </source>
</reference>
<dbReference type="InterPro" id="IPR019874">
    <property type="entry name" value="RF_methyltr_PrmC"/>
</dbReference>
<dbReference type="Pfam" id="PF05175">
    <property type="entry name" value="MTS"/>
    <property type="match status" value="1"/>
</dbReference>
<evidence type="ECO:0000256" key="1">
    <source>
        <dbReference type="ARBA" id="ARBA00022603"/>
    </source>
</evidence>
<dbReference type="GO" id="GO:0008168">
    <property type="term" value="F:methyltransferase activity"/>
    <property type="evidence" value="ECO:0007669"/>
    <property type="project" value="UniProtKB-KW"/>
</dbReference>
<keyword evidence="1 5" id="KW-0489">Methyltransferase</keyword>
<sequence>MTSAPGPSPRDLLAAATTRLAAAGVASARVDAELLLAHVLAVEPGRLRVLAVLGEAVDPAAAARFEELLDQRRARVPLQHLTGRAAFRGLELAVGPGVFVPRPETEVVAGLAVDAAREVAAAGGAPVVVDLCTGSAAIAVALAREVPAARVHAVELDPMAHAWAQRNVEALAPGLDLRLGDAHAAFGDLDGQVDVVVSNPPYVPPGAVPVDPEVREHDPELALYGGGPDGLEVPRRVVAAAARLLRPGGLLVVEHAEVQEAGARRMLAGPGWTGVRGHRDLAGRPRATSARRAGRGEPLRVPAP</sequence>
<dbReference type="SUPFAM" id="SSF53335">
    <property type="entry name" value="S-adenosyl-L-methionine-dependent methyltransferases"/>
    <property type="match status" value="1"/>
</dbReference>
<feature type="region of interest" description="Disordered" evidence="6">
    <location>
        <begin position="276"/>
        <end position="304"/>
    </location>
</feature>
<feature type="domain" description="Release factor glutamine methyltransferase N-terminal" evidence="8">
    <location>
        <begin position="11"/>
        <end position="83"/>
    </location>
</feature>
<feature type="binding site" evidence="5">
    <location>
        <position position="199"/>
    </location>
    <ligand>
        <name>S-adenosyl-L-methionine</name>
        <dbReference type="ChEBI" id="CHEBI:59789"/>
    </ligand>
</feature>
<dbReference type="PROSITE" id="PS00092">
    <property type="entry name" value="N6_MTASE"/>
    <property type="match status" value="1"/>
</dbReference>
<dbReference type="RefSeq" id="WP_345714038.1">
    <property type="nucleotide sequence ID" value="NZ_BAABIL010000709.1"/>
</dbReference>
<dbReference type="Pfam" id="PF17827">
    <property type="entry name" value="PrmC_N"/>
    <property type="match status" value="1"/>
</dbReference>
<dbReference type="Proteomes" id="UP001501195">
    <property type="component" value="Unassembled WGS sequence"/>
</dbReference>
<dbReference type="Gene3D" id="1.10.8.10">
    <property type="entry name" value="DNA helicase RuvA subunit, C-terminal domain"/>
    <property type="match status" value="1"/>
</dbReference>
<dbReference type="EMBL" id="BAABIL010000709">
    <property type="protein sequence ID" value="GAA4660928.1"/>
    <property type="molecule type" value="Genomic_DNA"/>
</dbReference>
<dbReference type="InterPro" id="IPR040758">
    <property type="entry name" value="PrmC_N"/>
</dbReference>